<dbReference type="NCBIfam" id="TIGR04183">
    <property type="entry name" value="Por_Secre_tail"/>
    <property type="match status" value="1"/>
</dbReference>
<keyword evidence="1" id="KW-0732">Signal</keyword>
<protein>
    <submittedName>
        <fullName evidence="3">Por secretion system C-terminal sorting domain-containing protein</fullName>
    </submittedName>
</protein>
<dbReference type="InterPro" id="IPR026444">
    <property type="entry name" value="Secre_tail"/>
</dbReference>
<feature type="chain" id="PRO_5012778675" evidence="1">
    <location>
        <begin position="20"/>
        <end position="232"/>
    </location>
</feature>
<dbReference type="RefSeq" id="WP_085517693.1">
    <property type="nucleotide sequence ID" value="NZ_FXAW01000005.1"/>
</dbReference>
<keyword evidence="4" id="KW-1185">Reference proteome</keyword>
<evidence type="ECO:0000313" key="4">
    <source>
        <dbReference type="Proteomes" id="UP000193804"/>
    </source>
</evidence>
<evidence type="ECO:0000259" key="2">
    <source>
        <dbReference type="Pfam" id="PF18962"/>
    </source>
</evidence>
<dbReference type="STRING" id="1028.SAMN05661096_02520"/>
<accession>A0A1X7KBR3</accession>
<gene>
    <name evidence="3" type="ORF">SAMN05661096_02520</name>
</gene>
<feature type="signal peptide" evidence="1">
    <location>
        <begin position="1"/>
        <end position="19"/>
    </location>
</feature>
<organism evidence="3 4">
    <name type="scientific">Marivirga sericea</name>
    <dbReference type="NCBI Taxonomy" id="1028"/>
    <lineage>
        <taxon>Bacteria</taxon>
        <taxon>Pseudomonadati</taxon>
        <taxon>Bacteroidota</taxon>
        <taxon>Cytophagia</taxon>
        <taxon>Cytophagales</taxon>
        <taxon>Marivirgaceae</taxon>
        <taxon>Marivirga</taxon>
    </lineage>
</organism>
<feature type="domain" description="Secretion system C-terminal sorting" evidence="2">
    <location>
        <begin position="155"/>
        <end position="230"/>
    </location>
</feature>
<dbReference type="AlphaFoldDB" id="A0A1X7KBR3"/>
<name>A0A1X7KBR3_9BACT</name>
<reference evidence="4" key="1">
    <citation type="submission" date="2017-04" db="EMBL/GenBank/DDBJ databases">
        <authorList>
            <person name="Varghese N."/>
            <person name="Submissions S."/>
        </authorList>
    </citation>
    <scope>NUCLEOTIDE SEQUENCE [LARGE SCALE GENOMIC DNA]</scope>
    <source>
        <strain evidence="4">DSM 4125</strain>
    </source>
</reference>
<sequence>MKIIFTIFLSIALSASLWAQDILVKDLDGEIVTGFQKTTTKTFKIQNFSNTEKSIRIKQNIDEIQGGSTFIMCYQGVCSNKNESITISIAANSVSHDIKIMLNGGLSNFNSIAYLEFIDLKVDHVVKKEIALKVTERNSKDVFFEKGDIAVNSFFPNPAVKNAVMEYTISPYEEDAKITLQNVLGSIVNTYELSPDHNKLSINTEDLNPGVYFYTLSIRDEGLATRKLIVKK</sequence>
<dbReference type="EMBL" id="FXAW01000005">
    <property type="protein sequence ID" value="SMG38301.1"/>
    <property type="molecule type" value="Genomic_DNA"/>
</dbReference>
<dbReference type="Pfam" id="PF18962">
    <property type="entry name" value="Por_Secre_tail"/>
    <property type="match status" value="1"/>
</dbReference>
<evidence type="ECO:0000313" key="3">
    <source>
        <dbReference type="EMBL" id="SMG38301.1"/>
    </source>
</evidence>
<dbReference type="Proteomes" id="UP000193804">
    <property type="component" value="Unassembled WGS sequence"/>
</dbReference>
<dbReference type="OrthoDB" id="1522390at2"/>
<proteinExistence type="predicted"/>
<evidence type="ECO:0000256" key="1">
    <source>
        <dbReference type="SAM" id="SignalP"/>
    </source>
</evidence>